<evidence type="ECO:0000313" key="2">
    <source>
        <dbReference type="Proteomes" id="UP000092993"/>
    </source>
</evidence>
<evidence type="ECO:0000313" key="1">
    <source>
        <dbReference type="EMBL" id="OBZ67727.1"/>
    </source>
</evidence>
<dbReference type="Proteomes" id="UP000092993">
    <property type="component" value="Unassembled WGS sequence"/>
</dbReference>
<dbReference type="AlphaFoldDB" id="A0A1C7LUK5"/>
<name>A0A1C7LUK5_GRIFR</name>
<reference evidence="1 2" key="1">
    <citation type="submission" date="2016-03" db="EMBL/GenBank/DDBJ databases">
        <title>Whole genome sequencing of Grifola frondosa 9006-11.</title>
        <authorList>
            <person name="Min B."/>
            <person name="Park H."/>
            <person name="Kim J.-G."/>
            <person name="Cho H."/>
            <person name="Oh Y.-L."/>
            <person name="Kong W.-S."/>
            <person name="Choi I.-G."/>
        </authorList>
    </citation>
    <scope>NUCLEOTIDE SEQUENCE [LARGE SCALE GENOMIC DNA]</scope>
    <source>
        <strain evidence="1 2">9006-11</strain>
    </source>
</reference>
<accession>A0A1C7LUK5</accession>
<organism evidence="1 2">
    <name type="scientific">Grifola frondosa</name>
    <name type="common">Maitake</name>
    <name type="synonym">Polyporus frondosus</name>
    <dbReference type="NCBI Taxonomy" id="5627"/>
    <lineage>
        <taxon>Eukaryota</taxon>
        <taxon>Fungi</taxon>
        <taxon>Dikarya</taxon>
        <taxon>Basidiomycota</taxon>
        <taxon>Agaricomycotina</taxon>
        <taxon>Agaricomycetes</taxon>
        <taxon>Polyporales</taxon>
        <taxon>Grifolaceae</taxon>
        <taxon>Grifola</taxon>
    </lineage>
</organism>
<keyword evidence="2" id="KW-1185">Reference proteome</keyword>
<proteinExistence type="predicted"/>
<gene>
    <name evidence="1" type="ORF">A0H81_12117</name>
</gene>
<protein>
    <submittedName>
        <fullName evidence="1">Uncharacterized protein</fullName>
    </submittedName>
</protein>
<dbReference type="EMBL" id="LUGG01000023">
    <property type="protein sequence ID" value="OBZ67727.1"/>
    <property type="molecule type" value="Genomic_DNA"/>
</dbReference>
<comment type="caution">
    <text evidence="1">The sequence shown here is derived from an EMBL/GenBank/DDBJ whole genome shotgun (WGS) entry which is preliminary data.</text>
</comment>
<sequence>MLTIRLFSRAVILQKENITRVVSSEGEYGNSTAFGWGPTLTTKYHFLSKINTKKGAYIHGMDHFMSYQ</sequence>